<organism evidence="2 3">
    <name type="scientific">Nephila pilipes</name>
    <name type="common">Giant wood spider</name>
    <name type="synonym">Nephila maculata</name>
    <dbReference type="NCBI Taxonomy" id="299642"/>
    <lineage>
        <taxon>Eukaryota</taxon>
        <taxon>Metazoa</taxon>
        <taxon>Ecdysozoa</taxon>
        <taxon>Arthropoda</taxon>
        <taxon>Chelicerata</taxon>
        <taxon>Arachnida</taxon>
        <taxon>Araneae</taxon>
        <taxon>Araneomorphae</taxon>
        <taxon>Entelegynae</taxon>
        <taxon>Araneoidea</taxon>
        <taxon>Nephilidae</taxon>
        <taxon>Nephila</taxon>
    </lineage>
</organism>
<evidence type="ECO:0000313" key="2">
    <source>
        <dbReference type="EMBL" id="GFU51070.1"/>
    </source>
</evidence>
<dbReference type="Proteomes" id="UP000887013">
    <property type="component" value="Unassembled WGS sequence"/>
</dbReference>
<protein>
    <submittedName>
        <fullName evidence="2">Uncharacterized protein</fullName>
    </submittedName>
</protein>
<accession>A0A8X6QYC1</accession>
<comment type="caution">
    <text evidence="2">The sequence shown here is derived from an EMBL/GenBank/DDBJ whole genome shotgun (WGS) entry which is preliminary data.</text>
</comment>
<reference evidence="2" key="1">
    <citation type="submission" date="2020-08" db="EMBL/GenBank/DDBJ databases">
        <title>Multicomponent nature underlies the extraordinary mechanical properties of spider dragline silk.</title>
        <authorList>
            <person name="Kono N."/>
            <person name="Nakamura H."/>
            <person name="Mori M."/>
            <person name="Yoshida Y."/>
            <person name="Ohtoshi R."/>
            <person name="Malay A.D."/>
            <person name="Moran D.A.P."/>
            <person name="Tomita M."/>
            <person name="Numata K."/>
            <person name="Arakawa K."/>
        </authorList>
    </citation>
    <scope>NUCLEOTIDE SEQUENCE</scope>
</reference>
<dbReference type="EMBL" id="BMAW01038114">
    <property type="protein sequence ID" value="GFU51070.1"/>
    <property type="molecule type" value="Genomic_DNA"/>
</dbReference>
<gene>
    <name evidence="2" type="ORF">NPIL_29221</name>
</gene>
<feature type="compositionally biased region" description="Basic residues" evidence="1">
    <location>
        <begin position="84"/>
        <end position="93"/>
    </location>
</feature>
<feature type="region of interest" description="Disordered" evidence="1">
    <location>
        <begin position="84"/>
        <end position="125"/>
    </location>
</feature>
<keyword evidence="3" id="KW-1185">Reference proteome</keyword>
<dbReference type="AlphaFoldDB" id="A0A8X6QYC1"/>
<evidence type="ECO:0000313" key="3">
    <source>
        <dbReference type="Proteomes" id="UP000887013"/>
    </source>
</evidence>
<evidence type="ECO:0000256" key="1">
    <source>
        <dbReference type="SAM" id="MobiDB-lite"/>
    </source>
</evidence>
<sequence length="125" mass="14256">MPNDWSRAMLLSSHPTYSPLFSQPSFNHRPHPPRVWSTCTTDWCCYASTHVSLNNAHGKHVHTRWLLSTPSFVCRLDTFRPLGKRKGASRRRTQNPLVFELTPSTDRETEGRVRSKPPGAGSSVW</sequence>
<name>A0A8X6QYC1_NEPPI</name>
<proteinExistence type="predicted"/>